<dbReference type="Gene3D" id="1.20.1600.10">
    <property type="entry name" value="Outer membrane efflux proteins (OEP)"/>
    <property type="match status" value="1"/>
</dbReference>
<dbReference type="SUPFAM" id="SSF56954">
    <property type="entry name" value="Outer membrane efflux proteins (OEP)"/>
    <property type="match status" value="1"/>
</dbReference>
<dbReference type="Proteomes" id="UP000501802">
    <property type="component" value="Chromosome"/>
</dbReference>
<dbReference type="AlphaFoldDB" id="A0A6G9AZF4"/>
<evidence type="ECO:0000256" key="6">
    <source>
        <dbReference type="ARBA" id="ARBA00023136"/>
    </source>
</evidence>
<dbReference type="KEGG" id="spib:G8759_07140"/>
<dbReference type="GO" id="GO:0009279">
    <property type="term" value="C:cell outer membrane"/>
    <property type="evidence" value="ECO:0007669"/>
    <property type="project" value="UniProtKB-SubCell"/>
</dbReference>
<dbReference type="GO" id="GO:1990281">
    <property type="term" value="C:efflux pump complex"/>
    <property type="evidence" value="ECO:0007669"/>
    <property type="project" value="TreeGrafter"/>
</dbReference>
<dbReference type="Pfam" id="PF02321">
    <property type="entry name" value="OEP"/>
    <property type="match status" value="1"/>
</dbReference>
<accession>A0A6G9AZF4</accession>
<keyword evidence="5" id="KW-0812">Transmembrane</keyword>
<keyword evidence="6" id="KW-0472">Membrane</keyword>
<dbReference type="InterPro" id="IPR051906">
    <property type="entry name" value="TolC-like"/>
</dbReference>
<dbReference type="InterPro" id="IPR003423">
    <property type="entry name" value="OMP_efflux"/>
</dbReference>
<keyword evidence="3" id="KW-0813">Transport</keyword>
<evidence type="ECO:0000313" key="8">
    <source>
        <dbReference type="EMBL" id="QIP17708.1"/>
    </source>
</evidence>
<dbReference type="GO" id="GO:0015562">
    <property type="term" value="F:efflux transmembrane transporter activity"/>
    <property type="evidence" value="ECO:0007669"/>
    <property type="project" value="InterPro"/>
</dbReference>
<keyword evidence="9" id="KW-1185">Reference proteome</keyword>
<organism evidence="8 9">
    <name type="scientific">Spirosoma aureum</name>
    <dbReference type="NCBI Taxonomy" id="2692134"/>
    <lineage>
        <taxon>Bacteria</taxon>
        <taxon>Pseudomonadati</taxon>
        <taxon>Bacteroidota</taxon>
        <taxon>Cytophagia</taxon>
        <taxon>Cytophagales</taxon>
        <taxon>Cytophagaceae</taxon>
        <taxon>Spirosoma</taxon>
    </lineage>
</organism>
<evidence type="ECO:0000313" key="9">
    <source>
        <dbReference type="Proteomes" id="UP000501802"/>
    </source>
</evidence>
<gene>
    <name evidence="8" type="ORF">G8759_07140</name>
</gene>
<dbReference type="EMBL" id="CP050063">
    <property type="protein sequence ID" value="QIP17708.1"/>
    <property type="molecule type" value="Genomic_DNA"/>
</dbReference>
<evidence type="ECO:0000256" key="3">
    <source>
        <dbReference type="ARBA" id="ARBA00022448"/>
    </source>
</evidence>
<dbReference type="PANTHER" id="PTHR30026:SF20">
    <property type="entry name" value="OUTER MEMBRANE PROTEIN TOLC"/>
    <property type="match status" value="1"/>
</dbReference>
<evidence type="ECO:0000256" key="5">
    <source>
        <dbReference type="ARBA" id="ARBA00022692"/>
    </source>
</evidence>
<evidence type="ECO:0000256" key="4">
    <source>
        <dbReference type="ARBA" id="ARBA00022452"/>
    </source>
</evidence>
<comment type="subcellular location">
    <subcellularLocation>
        <location evidence="1">Cell outer membrane</location>
    </subcellularLocation>
</comment>
<comment type="similarity">
    <text evidence="2">Belongs to the outer membrane factor (OMF) (TC 1.B.17) family.</text>
</comment>
<evidence type="ECO:0000256" key="1">
    <source>
        <dbReference type="ARBA" id="ARBA00004442"/>
    </source>
</evidence>
<proteinExistence type="inferred from homology"/>
<dbReference type="PANTHER" id="PTHR30026">
    <property type="entry name" value="OUTER MEMBRANE PROTEIN TOLC"/>
    <property type="match status" value="1"/>
</dbReference>
<sequence>MLIGLLTISVGLMAQVGQSLTIEDCYTLAKQNYPLIKQRALIQKTSAYSVENAAKGYLPQLTLSGQATYQNQTVDFSESALGAVIPPNIALPKISKDQYKVTGQVDQLIYDGGAIRYTQEARRTDAAIQEQNLEVSLYALRERVNQLFFGIALIDEQLKQTDLRKADIQSGVDKTQGALTNGTAFRSSLNELKAELIRADQATTELKASRRAYVTMLGALINQPLNDSTVFVRPQPITLSAQVNRPELTLYENQKRIYDVQEKQLQTAYRPKVSAFFQENYGRPTFNFINNTFDFFWIGGIRLNWALSSFYTTHRNDVQLLAINRQNVDIQRETFLFNTNLSMAQQSSDVQKYQDLIAQDNQIIDLRASVKNSANAQLQNGVITSHDYINQVNAENEARQNLILHQIQLLRAQYTHKNTSGN</sequence>
<evidence type="ECO:0000256" key="2">
    <source>
        <dbReference type="ARBA" id="ARBA00007613"/>
    </source>
</evidence>
<dbReference type="GO" id="GO:0015288">
    <property type="term" value="F:porin activity"/>
    <property type="evidence" value="ECO:0007669"/>
    <property type="project" value="TreeGrafter"/>
</dbReference>
<keyword evidence="4" id="KW-1134">Transmembrane beta strand</keyword>
<keyword evidence="7" id="KW-0998">Cell outer membrane</keyword>
<name>A0A6G9AZF4_9BACT</name>
<reference evidence="8 9" key="1">
    <citation type="submission" date="2020-03" db="EMBL/GenBank/DDBJ databases">
        <authorList>
            <person name="Kim M.K."/>
        </authorList>
    </citation>
    <scope>NUCLEOTIDE SEQUENCE [LARGE SCALE GENOMIC DNA]</scope>
    <source>
        <strain evidence="8 9">BT328</strain>
    </source>
</reference>
<protein>
    <submittedName>
        <fullName evidence="8">TolC family protein</fullName>
    </submittedName>
</protein>
<evidence type="ECO:0000256" key="7">
    <source>
        <dbReference type="ARBA" id="ARBA00023237"/>
    </source>
</evidence>